<feature type="transmembrane region" description="Helical" evidence="5">
    <location>
        <begin position="36"/>
        <end position="59"/>
    </location>
</feature>
<evidence type="ECO:0000256" key="1">
    <source>
        <dbReference type="ARBA" id="ARBA00004127"/>
    </source>
</evidence>
<comment type="caution">
    <text evidence="7">The sequence shown here is derived from an EMBL/GenBank/DDBJ whole genome shotgun (WGS) entry which is preliminary data.</text>
</comment>
<organism evidence="7 8">
    <name type="scientific">Amycolatopsis alkalitolerans</name>
    <dbReference type="NCBI Taxonomy" id="2547244"/>
    <lineage>
        <taxon>Bacteria</taxon>
        <taxon>Bacillati</taxon>
        <taxon>Actinomycetota</taxon>
        <taxon>Actinomycetes</taxon>
        <taxon>Pseudonocardiales</taxon>
        <taxon>Pseudonocardiaceae</taxon>
        <taxon>Amycolatopsis</taxon>
    </lineage>
</organism>
<keyword evidence="2 5" id="KW-0812">Transmembrane</keyword>
<dbReference type="InterPro" id="IPR003807">
    <property type="entry name" value="DUF202"/>
</dbReference>
<evidence type="ECO:0000259" key="6">
    <source>
        <dbReference type="Pfam" id="PF02656"/>
    </source>
</evidence>
<keyword evidence="4 5" id="KW-0472">Membrane</keyword>
<reference evidence="7 8" key="1">
    <citation type="submission" date="2019-06" db="EMBL/GenBank/DDBJ databases">
        <title>Amycolatopsis alkalitolerans sp. nov., isolated from Gastrodia elata Blume.</title>
        <authorList>
            <person name="Narsing Rao M.P."/>
            <person name="Li W.J."/>
        </authorList>
    </citation>
    <scope>NUCLEOTIDE SEQUENCE [LARGE SCALE GENOMIC DNA]</scope>
    <source>
        <strain evidence="7 8">SYSUP0005</strain>
    </source>
</reference>
<proteinExistence type="predicted"/>
<dbReference type="Proteomes" id="UP000305546">
    <property type="component" value="Unassembled WGS sequence"/>
</dbReference>
<evidence type="ECO:0000256" key="4">
    <source>
        <dbReference type="ARBA" id="ARBA00023136"/>
    </source>
</evidence>
<feature type="transmembrane region" description="Helical" evidence="5">
    <location>
        <begin position="71"/>
        <end position="91"/>
    </location>
</feature>
<dbReference type="Pfam" id="PF02656">
    <property type="entry name" value="DUF202"/>
    <property type="match status" value="1"/>
</dbReference>
<evidence type="ECO:0000256" key="2">
    <source>
        <dbReference type="ARBA" id="ARBA00022692"/>
    </source>
</evidence>
<gene>
    <name evidence="7" type="ORF">FG385_07715</name>
</gene>
<evidence type="ECO:0000313" key="7">
    <source>
        <dbReference type="EMBL" id="TNC27613.1"/>
    </source>
</evidence>
<keyword evidence="3 5" id="KW-1133">Transmembrane helix</keyword>
<dbReference type="EMBL" id="VDFW01000005">
    <property type="protein sequence ID" value="TNC27613.1"/>
    <property type="molecule type" value="Genomic_DNA"/>
</dbReference>
<evidence type="ECO:0000256" key="3">
    <source>
        <dbReference type="ARBA" id="ARBA00022989"/>
    </source>
</evidence>
<dbReference type="RefSeq" id="WP_139095936.1">
    <property type="nucleotide sequence ID" value="NZ_VDFW01000005.1"/>
</dbReference>
<name>A0A5C4M3H1_9PSEU</name>
<comment type="subcellular location">
    <subcellularLocation>
        <location evidence="1">Endomembrane system</location>
        <topology evidence="1">Multi-pass membrane protein</topology>
    </subcellularLocation>
</comment>
<dbReference type="AlphaFoldDB" id="A0A5C4M3H1"/>
<protein>
    <submittedName>
        <fullName evidence="7">DUF202 domain-containing protein</fullName>
    </submittedName>
</protein>
<accession>A0A5C4M3H1</accession>
<feature type="domain" description="DUF202" evidence="6">
    <location>
        <begin position="5"/>
        <end position="62"/>
    </location>
</feature>
<evidence type="ECO:0000256" key="5">
    <source>
        <dbReference type="SAM" id="Phobius"/>
    </source>
</evidence>
<dbReference type="OrthoDB" id="3701077at2"/>
<evidence type="ECO:0000313" key="8">
    <source>
        <dbReference type="Proteomes" id="UP000305546"/>
    </source>
</evidence>
<dbReference type="GO" id="GO:0012505">
    <property type="term" value="C:endomembrane system"/>
    <property type="evidence" value="ECO:0007669"/>
    <property type="project" value="UniProtKB-SubCell"/>
</dbReference>
<sequence length="93" mass="9856">MTSRDPGLQPERTTLSWQRTGLSAAIVTALLVRQGILTGSALEAAAGCCGAVLVVLTLVSGRRPGVHRWRLLLATSLTVATASLATVRLFWIE</sequence>
<keyword evidence="8" id="KW-1185">Reference proteome</keyword>